<reference evidence="4" key="1">
    <citation type="submission" date="2017-05" db="EMBL/GenBank/DDBJ databases">
        <authorList>
            <person name="Barney B.M."/>
        </authorList>
    </citation>
    <scope>NUCLEOTIDE SEQUENCE [LARGE SCALE GENOMIC DNA]</scope>
    <source>
        <strain evidence="4">PSBB022</strain>
    </source>
</reference>
<dbReference type="Pfam" id="PF00535">
    <property type="entry name" value="Glycos_transf_2"/>
    <property type="match status" value="1"/>
</dbReference>
<evidence type="ECO:0000313" key="3">
    <source>
        <dbReference type="EMBL" id="OZY87862.1"/>
    </source>
</evidence>
<keyword evidence="4" id="KW-1185">Reference proteome</keyword>
<dbReference type="PANTHER" id="PTHR43685:SF2">
    <property type="entry name" value="GLYCOSYLTRANSFERASE 2-LIKE DOMAIN-CONTAINING PROTEIN"/>
    <property type="match status" value="1"/>
</dbReference>
<dbReference type="SUPFAM" id="SSF53448">
    <property type="entry name" value="Nucleotide-diphospho-sugar transferases"/>
    <property type="match status" value="1"/>
</dbReference>
<gene>
    <name evidence="3" type="ORF">CBP51_13150</name>
</gene>
<comment type="caution">
    <text evidence="3">The sequence shown here is derived from an EMBL/GenBank/DDBJ whole genome shotgun (WGS) entry which is preliminary data.</text>
</comment>
<dbReference type="RefSeq" id="WP_078045003.1">
    <property type="nucleotide sequence ID" value="NZ_NHNI01000001.1"/>
</dbReference>
<protein>
    <recommendedName>
        <fullName evidence="2">Glycosyltransferase 2-like domain-containing protein</fullName>
    </recommendedName>
</protein>
<accession>A0A266QDA9</accession>
<feature type="domain" description="Glycosyltransferase 2-like" evidence="2">
    <location>
        <begin position="7"/>
        <end position="172"/>
    </location>
</feature>
<dbReference type="EMBL" id="NHNI01000001">
    <property type="protein sequence ID" value="OZY87862.1"/>
    <property type="molecule type" value="Genomic_DNA"/>
</dbReference>
<dbReference type="PANTHER" id="PTHR43685">
    <property type="entry name" value="GLYCOSYLTRANSFERASE"/>
    <property type="match status" value="1"/>
</dbReference>
<keyword evidence="1" id="KW-0802">TPR repeat</keyword>
<evidence type="ECO:0000313" key="4">
    <source>
        <dbReference type="Proteomes" id="UP000216101"/>
    </source>
</evidence>
<dbReference type="Proteomes" id="UP000216101">
    <property type="component" value="Unassembled WGS sequence"/>
</dbReference>
<evidence type="ECO:0000256" key="1">
    <source>
        <dbReference type="PROSITE-ProRule" id="PRU00339"/>
    </source>
</evidence>
<evidence type="ECO:0000259" key="2">
    <source>
        <dbReference type="Pfam" id="PF00535"/>
    </source>
</evidence>
<dbReference type="CDD" id="cd00761">
    <property type="entry name" value="Glyco_tranf_GTA_type"/>
    <property type="match status" value="1"/>
</dbReference>
<dbReference type="InterPro" id="IPR050834">
    <property type="entry name" value="Glycosyltransf_2"/>
</dbReference>
<sequence>MSSCFFSIVIPAYNYAQFLERAIRSVLDQQFHDCEIIVINDGSTDNTDALMKEILKECDPKLRYISQENRGLSAVRNLGVMHSNGAYLIFLDADDALLPDSLERTYEYLVDHPQTDLLICDYLAQMPDGREKLRSNNLLNDKKKDWFYYYIGNTMAMANGATIIRRTVFDEIRYCEDLRQAEDIPVFGQILANFHCALFLRPILRNFKHIESMRNQINFTPNIAYQLTNLLFDPEKLPSSLMKYKADFLAYQYFQLFRSYEKAMQYKLAIQCYRESLKASPWSFFNLGRHIKYIRCVFKFLFGSLVVSQR</sequence>
<feature type="repeat" description="TPR" evidence="1">
    <location>
        <begin position="250"/>
        <end position="283"/>
    </location>
</feature>
<organism evidence="3 4">
    <name type="scientific">Cellvibrio mixtus</name>
    <dbReference type="NCBI Taxonomy" id="39650"/>
    <lineage>
        <taxon>Bacteria</taxon>
        <taxon>Pseudomonadati</taxon>
        <taxon>Pseudomonadota</taxon>
        <taxon>Gammaproteobacteria</taxon>
        <taxon>Cellvibrionales</taxon>
        <taxon>Cellvibrionaceae</taxon>
        <taxon>Cellvibrio</taxon>
    </lineage>
</organism>
<dbReference type="InterPro" id="IPR001173">
    <property type="entry name" value="Glyco_trans_2-like"/>
</dbReference>
<name>A0A266QDA9_9GAMM</name>
<dbReference type="InterPro" id="IPR019734">
    <property type="entry name" value="TPR_rpt"/>
</dbReference>
<dbReference type="AlphaFoldDB" id="A0A266QDA9"/>
<proteinExistence type="predicted"/>
<dbReference type="PROSITE" id="PS50005">
    <property type="entry name" value="TPR"/>
    <property type="match status" value="1"/>
</dbReference>
<dbReference type="Gene3D" id="3.90.550.10">
    <property type="entry name" value="Spore Coat Polysaccharide Biosynthesis Protein SpsA, Chain A"/>
    <property type="match status" value="1"/>
</dbReference>
<dbReference type="InterPro" id="IPR029044">
    <property type="entry name" value="Nucleotide-diphossugar_trans"/>
</dbReference>